<organism evidence="1 2">
    <name type="scientific">Catharanthus roseus</name>
    <name type="common">Madagascar periwinkle</name>
    <name type="synonym">Vinca rosea</name>
    <dbReference type="NCBI Taxonomy" id="4058"/>
    <lineage>
        <taxon>Eukaryota</taxon>
        <taxon>Viridiplantae</taxon>
        <taxon>Streptophyta</taxon>
        <taxon>Embryophyta</taxon>
        <taxon>Tracheophyta</taxon>
        <taxon>Spermatophyta</taxon>
        <taxon>Magnoliopsida</taxon>
        <taxon>eudicotyledons</taxon>
        <taxon>Gunneridae</taxon>
        <taxon>Pentapetalae</taxon>
        <taxon>asterids</taxon>
        <taxon>lamiids</taxon>
        <taxon>Gentianales</taxon>
        <taxon>Apocynaceae</taxon>
        <taxon>Rauvolfioideae</taxon>
        <taxon>Vinceae</taxon>
        <taxon>Catharanthinae</taxon>
        <taxon>Catharanthus</taxon>
    </lineage>
</organism>
<proteinExistence type="predicted"/>
<gene>
    <name evidence="1" type="ORF">M9H77_00709</name>
</gene>
<keyword evidence="2" id="KW-1185">Reference proteome</keyword>
<dbReference type="EMBL" id="CM044701">
    <property type="protein sequence ID" value="KAI5679482.1"/>
    <property type="molecule type" value="Genomic_DNA"/>
</dbReference>
<evidence type="ECO:0000313" key="2">
    <source>
        <dbReference type="Proteomes" id="UP001060085"/>
    </source>
</evidence>
<evidence type="ECO:0000313" key="1">
    <source>
        <dbReference type="EMBL" id="KAI5679482.1"/>
    </source>
</evidence>
<name>A0ACC0C3R5_CATRO</name>
<reference evidence="2" key="1">
    <citation type="journal article" date="2023" name="Nat. Plants">
        <title>Single-cell RNA sequencing provides a high-resolution roadmap for understanding the multicellular compartmentation of specialized metabolism.</title>
        <authorList>
            <person name="Sun S."/>
            <person name="Shen X."/>
            <person name="Li Y."/>
            <person name="Li Y."/>
            <person name="Wang S."/>
            <person name="Li R."/>
            <person name="Zhang H."/>
            <person name="Shen G."/>
            <person name="Guo B."/>
            <person name="Wei J."/>
            <person name="Xu J."/>
            <person name="St-Pierre B."/>
            <person name="Chen S."/>
            <person name="Sun C."/>
        </authorList>
    </citation>
    <scope>NUCLEOTIDE SEQUENCE [LARGE SCALE GENOMIC DNA]</scope>
</reference>
<accession>A0ACC0C3R5</accession>
<sequence>MPFPWKKVTNTKISQLVSDHLESQRRRRGHLVVETGFPTSLVDLFVKNRDRLKKPKSSKKKKKTKDIDNPSSLPSSSSFPSFRGINPSPFTSPSISRTPSLLSLASTTSFSSLPPPANNGVQEADGVDKEMNERPNVEGVIGAIVRMCFVVVLALGSKKFAVGLTMSAFFLFLIEYVAKYSCRLLVPCSEAKRRLGLKLQGILHFIDKSLHEDKTGVLGIKGPRVEASSESNNHGDASSICEIQIARPVFVGNIHCVRKEIGESSSGIRREVQIEKEIGKPSCDGNGNGTSQFERSDLKTMINLEKEVEYGCDTFDSKKEESKKARMKSKIKRLVTRKLRGSKKEKQDFEEGETNPSKEKIVAKLEEPEDNQEGDARSLESDSKVSSLLSGKLEGNDEMDTHSNSGVVCEENIEESVMKEEKEKPRKGDSGYLILCLIVLIGLVGGRIIAFMLMVLWFLMLKSGERLRRDT</sequence>
<comment type="caution">
    <text evidence="1">The sequence shown here is derived from an EMBL/GenBank/DDBJ whole genome shotgun (WGS) entry which is preliminary data.</text>
</comment>
<protein>
    <submittedName>
        <fullName evidence="1">Uncharacterized protein</fullName>
    </submittedName>
</protein>
<dbReference type="Proteomes" id="UP001060085">
    <property type="component" value="Linkage Group LG01"/>
</dbReference>